<dbReference type="EMBL" id="CP024728">
    <property type="protein sequence ID" value="ATV32028.1"/>
    <property type="molecule type" value="Genomic_DNA"/>
</dbReference>
<dbReference type="EMBL" id="PEKN01000002">
    <property type="protein sequence ID" value="PIK19672.1"/>
    <property type="molecule type" value="Genomic_DNA"/>
</dbReference>
<evidence type="ECO:0000313" key="12">
    <source>
        <dbReference type="EMBL" id="PJE98812.1"/>
    </source>
</evidence>
<dbReference type="AlphaFoldDB" id="A0A0S3UNZ2"/>
<dbReference type="Gene3D" id="2.50.20.10">
    <property type="entry name" value="Lipoprotein localisation LolA/LolB/LppX"/>
    <property type="match status" value="1"/>
</dbReference>
<dbReference type="GeneID" id="34517419"/>
<reference evidence="12 17" key="5">
    <citation type="submission" date="2017-11" db="EMBL/GenBank/DDBJ databases">
        <title>Genome sequencing of Prevotella intermedia KCOM 1779.</title>
        <authorList>
            <person name="Kook J.-K."/>
            <person name="Park S.-N."/>
            <person name="Lim Y.K."/>
        </authorList>
    </citation>
    <scope>NUCLEOTIDE SEQUENCE [LARGE SCALE GENOMIC DNA]</scope>
    <source>
        <strain evidence="12 17">KCOM 1779</strain>
    </source>
</reference>
<dbReference type="EMBL" id="PGGD01000002">
    <property type="protein sequence ID" value="PJE98812.1"/>
    <property type="molecule type" value="Genomic_DNA"/>
</dbReference>
<reference evidence="11 23" key="8">
    <citation type="submission" date="2017-11" db="EMBL/GenBank/DDBJ databases">
        <title>Genome sequencing of Prevotella intermedia KCOM 2069.</title>
        <authorList>
            <person name="Kook J.-K."/>
            <person name="Park S.-N."/>
            <person name="Lim Y.K."/>
        </authorList>
    </citation>
    <scope>NUCLEOTIDE SEQUENCE [LARGE SCALE GENOMIC DNA]</scope>
    <source>
        <strain evidence="11 23">KCOM 2069</strain>
    </source>
</reference>
<evidence type="ECO:0000313" key="19">
    <source>
        <dbReference type="Proteomes" id="UP000229111"/>
    </source>
</evidence>
<keyword evidence="25" id="KW-1185">Reference proteome</keyword>
<dbReference type="EMBL" id="AP014598">
    <property type="protein sequence ID" value="BAU19171.1"/>
    <property type="molecule type" value="Genomic_DNA"/>
</dbReference>
<evidence type="ECO:0000256" key="2">
    <source>
        <dbReference type="SAM" id="SignalP"/>
    </source>
</evidence>
<organism evidence="6 15">
    <name type="scientific">Prevotella intermedia</name>
    <dbReference type="NCBI Taxonomy" id="28131"/>
    <lineage>
        <taxon>Bacteria</taxon>
        <taxon>Pseudomonadati</taxon>
        <taxon>Bacteroidota</taxon>
        <taxon>Bacteroidia</taxon>
        <taxon>Bacteroidales</taxon>
        <taxon>Prevotellaceae</taxon>
        <taxon>Prevotella</taxon>
    </lineage>
</organism>
<accession>A0A0S3UNZ2</accession>
<dbReference type="Proteomes" id="UP000229111">
    <property type="component" value="Unassembled WGS sequence"/>
</dbReference>
<reference evidence="6 15" key="1">
    <citation type="journal article" date="2016" name="DNA Res.">
        <title>The complete genome sequencing of Prevotella intermedia strain OMA14 and a subsequent fine-scale, intra-species genomic comparison reveal an unusual amplification of conjugative and mobile transposons and identify a novel Prevotella-lineage-specific repeat.</title>
        <authorList>
            <person name="Naito M."/>
            <person name="Ogura Y."/>
            <person name="Itoh T."/>
            <person name="Shoji M."/>
            <person name="Okamoto M."/>
            <person name="Hayashi T."/>
            <person name="Nakayama K."/>
        </authorList>
    </citation>
    <scope>NUCLEOTIDE SEQUENCE [LARGE SCALE GENOMIC DNA]</scope>
    <source>
        <strain evidence="6 15">OMA14</strain>
    </source>
</reference>
<dbReference type="EMBL" id="PEKM01000004">
    <property type="protein sequence ID" value="PIK16768.1"/>
    <property type="molecule type" value="Genomic_DNA"/>
</dbReference>
<evidence type="ECO:0000313" key="4">
    <source>
        <dbReference type="EMBL" id="ATV32028.1"/>
    </source>
</evidence>
<feature type="signal peptide" evidence="2">
    <location>
        <begin position="1"/>
        <end position="21"/>
    </location>
</feature>
<evidence type="ECO:0000313" key="21">
    <source>
        <dbReference type="Proteomes" id="UP000229630"/>
    </source>
</evidence>
<dbReference type="EMBL" id="CP024696">
    <property type="protein sequence ID" value="ATV52152.1"/>
    <property type="molecule type" value="Genomic_DNA"/>
</dbReference>
<keyword evidence="1 2" id="KW-0732">Signal</keyword>
<dbReference type="CDD" id="cd16325">
    <property type="entry name" value="LolA"/>
    <property type="match status" value="1"/>
</dbReference>
<evidence type="ECO:0000256" key="1">
    <source>
        <dbReference type="ARBA" id="ARBA00022729"/>
    </source>
</evidence>
<evidence type="ECO:0000313" key="7">
    <source>
        <dbReference type="EMBL" id="PDP60951.1"/>
    </source>
</evidence>
<reference evidence="14 25" key="11">
    <citation type="submission" date="2018-08" db="EMBL/GenBank/DDBJ databases">
        <title>Comparative analysis of Prevotella intermedia strains.</title>
        <authorList>
            <person name="Moon J.-H."/>
            <person name="Lee J.-H."/>
        </authorList>
    </citation>
    <scope>NUCLEOTIDE SEQUENCE [LARGE SCALE GENOMIC DNA]</scope>
    <source>
        <strain evidence="14 25">ATCC 15033</strain>
    </source>
</reference>
<sequence>MKIQRYILFALAFLLGVNAFGQSSADAKKVLDNAAAIVGRRGGAAANFSITGGEMGRTSGSIAIKNNKFKAVTPETTIWFDGKTQWAYMKNTNEVNISTPNEAQRLSMNPYAFITMYKSGYRLSMKTTTDSYIVHLQAIHPARSMQEFYVTVSKAYYPQQIKMLQGKKWVTINISNFRAASQANSNFRFKHSDAPSAEVIDLR</sequence>
<evidence type="ECO:0000313" key="3">
    <source>
        <dbReference type="EMBL" id="ATV27515.1"/>
    </source>
</evidence>
<dbReference type="Proteomes" id="UP000229323">
    <property type="component" value="Chromosome"/>
</dbReference>
<reference evidence="4 24" key="6">
    <citation type="submission" date="2017-11" db="EMBL/GenBank/DDBJ databases">
        <title>Genome sequencing of Prevotella intermedia KCOM 1949.</title>
        <authorList>
            <person name="Kook J.-K."/>
            <person name="Park S.-N."/>
            <person name="Lim Y.K."/>
        </authorList>
    </citation>
    <scope>NUCLEOTIDE SEQUENCE [LARGE SCALE GENOMIC DNA]</scope>
    <source>
        <strain evidence="4 24">KCOM 1949</strain>
    </source>
</reference>
<dbReference type="RefSeq" id="WP_028905298.1">
    <property type="nucleotide sequence ID" value="NZ_AP014598.1"/>
</dbReference>
<dbReference type="Proteomes" id="UP000283868">
    <property type="component" value="Unassembled WGS sequence"/>
</dbReference>
<dbReference type="EMBL" id="NSLY01000005">
    <property type="protein sequence ID" value="PDP60951.1"/>
    <property type="molecule type" value="Genomic_DNA"/>
</dbReference>
<evidence type="ECO:0000313" key="22">
    <source>
        <dbReference type="Proteomes" id="UP000230046"/>
    </source>
</evidence>
<dbReference type="EMBL" id="PENF01000002">
    <property type="protein sequence ID" value="PJI18728.1"/>
    <property type="molecule type" value="Genomic_DNA"/>
</dbReference>
<evidence type="ECO:0000313" key="18">
    <source>
        <dbReference type="Proteomes" id="UP000229102"/>
    </source>
</evidence>
<reference evidence="13 18" key="9">
    <citation type="submission" date="2017-11" db="EMBL/GenBank/DDBJ databases">
        <title>Genome sequencing of Prevotella intermedia KCOM 2698.</title>
        <authorList>
            <person name="Kook J.-K."/>
            <person name="Park S.-N."/>
            <person name="Lim Y.K."/>
        </authorList>
    </citation>
    <scope>NUCLEOTIDE SEQUENCE [LARGE SCALE GENOMIC DNA]</scope>
    <source>
        <strain evidence="13 18">KCOM 2698</strain>
    </source>
</reference>
<reference evidence="8 19" key="3">
    <citation type="submission" date="2017-11" db="EMBL/GenBank/DDBJ databases">
        <title>Genome sequencing of Prevotella intermedia KCOM 1101.</title>
        <authorList>
            <person name="Kook J.-K."/>
            <person name="Park S.-N."/>
            <person name="Lim Y.K."/>
        </authorList>
    </citation>
    <scope>NUCLEOTIDE SEQUENCE [LARGE SCALE GENOMIC DNA]</scope>
    <source>
        <strain evidence="8 19">KCOM 1101</strain>
    </source>
</reference>
<dbReference type="Proteomes" id="UP000229630">
    <property type="component" value="Chromosome 2"/>
</dbReference>
<evidence type="ECO:0000313" key="24">
    <source>
        <dbReference type="Proteomes" id="UP000230742"/>
    </source>
</evidence>
<dbReference type="Pfam" id="PF16584">
    <property type="entry name" value="LolA_2"/>
    <property type="match status" value="1"/>
</dbReference>
<dbReference type="EMBL" id="PESN01000002">
    <property type="protein sequence ID" value="PIN27679.1"/>
    <property type="molecule type" value="Genomic_DNA"/>
</dbReference>
<dbReference type="EMBL" id="PEKM01000002">
    <property type="protein sequence ID" value="PIK17545.1"/>
    <property type="molecule type" value="Genomic_DNA"/>
</dbReference>
<reference evidence="3 21" key="10">
    <citation type="submission" date="2017-11" db="EMBL/GenBank/DDBJ databases">
        <title>Genome sequencing of Prevotella intermedia KCOM 2837.</title>
        <authorList>
            <person name="Kook J.-K."/>
            <person name="Park S.-N."/>
            <person name="Lim Y.K."/>
        </authorList>
    </citation>
    <scope>NUCLEOTIDE SEQUENCE [LARGE SCALE GENOMIC DNA]</scope>
    <source>
        <strain evidence="3 21">KCOM 2837</strain>
    </source>
</reference>
<dbReference type="Proteomes" id="UP000219058">
    <property type="component" value="Unassembled WGS sequence"/>
</dbReference>
<dbReference type="Proteomes" id="UP000230046">
    <property type="component" value="Unassembled WGS sequence"/>
</dbReference>
<dbReference type="InterPro" id="IPR029046">
    <property type="entry name" value="LolA/LolB/LppX"/>
</dbReference>
<evidence type="ECO:0000313" key="13">
    <source>
        <dbReference type="EMBL" id="PJI18728.1"/>
    </source>
</evidence>
<dbReference type="Proteomes" id="UP000217431">
    <property type="component" value="Chromosome II"/>
</dbReference>
<reference evidence="7 16" key="2">
    <citation type="submission" date="2017-09" db="EMBL/GenBank/DDBJ databases">
        <title>Phase variable restriction modification systems are present in the genome sequences of periodontal pathogens Prevotella intermedia, Tannerella forsythia and Porphyromonas gingivalis.</title>
        <authorList>
            <person name="Haigh R.D."/>
            <person name="Crawford L."/>
            <person name="Ralph J."/>
            <person name="Wanford J."/>
            <person name="Vartoukian S.R."/>
            <person name="Hijazib K."/>
            <person name="Wade W."/>
            <person name="Oggioni M.R."/>
        </authorList>
    </citation>
    <scope>NUCLEOTIDE SEQUENCE [LARGE SCALE GENOMIC DNA]</scope>
    <source>
        <strain evidence="7 16">WW2834</strain>
    </source>
</reference>
<evidence type="ECO:0000313" key="9">
    <source>
        <dbReference type="EMBL" id="PIK17545.1"/>
    </source>
</evidence>
<name>A0A0S3UNZ2_PREIN</name>
<evidence type="ECO:0000313" key="15">
    <source>
        <dbReference type="Proteomes" id="UP000217431"/>
    </source>
</evidence>
<dbReference type="Proteomes" id="UP000229102">
    <property type="component" value="Unassembled WGS sequence"/>
</dbReference>
<dbReference type="SUPFAM" id="SSF89392">
    <property type="entry name" value="Prokaryotic lipoproteins and lipoprotein localization factors"/>
    <property type="match status" value="1"/>
</dbReference>
<dbReference type="STRING" id="28131.BWX40_11335"/>
<evidence type="ECO:0000313" key="20">
    <source>
        <dbReference type="Proteomes" id="UP000229323"/>
    </source>
</evidence>
<evidence type="ECO:0000313" key="16">
    <source>
        <dbReference type="Proteomes" id="UP000219058"/>
    </source>
</evidence>
<feature type="chain" id="PRO_5014239464" evidence="2">
    <location>
        <begin position="22"/>
        <end position="203"/>
    </location>
</feature>
<dbReference type="EMBL" id="CP024724">
    <property type="protein sequence ID" value="ATV27515.1"/>
    <property type="molecule type" value="Genomic_DNA"/>
</dbReference>
<protein>
    <submittedName>
        <fullName evidence="3">Cell envelope biogenesis protein LolA</fullName>
    </submittedName>
</protein>
<evidence type="ECO:0000313" key="11">
    <source>
        <dbReference type="EMBL" id="PIN27679.1"/>
    </source>
</evidence>
<evidence type="ECO:0000313" key="17">
    <source>
        <dbReference type="Proteomes" id="UP000228641"/>
    </source>
</evidence>
<evidence type="ECO:0000313" key="10">
    <source>
        <dbReference type="EMBL" id="PIK19672.1"/>
    </source>
</evidence>
<dbReference type="InterPro" id="IPR004564">
    <property type="entry name" value="OM_lipoprot_carrier_LolA-like"/>
</dbReference>
<dbReference type="Proteomes" id="UP000228641">
    <property type="component" value="Unassembled WGS sequence"/>
</dbReference>
<dbReference type="Proteomes" id="UP000230500">
    <property type="component" value="Unassembled WGS sequence"/>
</dbReference>
<evidence type="ECO:0000313" key="5">
    <source>
        <dbReference type="EMBL" id="ATV52152.1"/>
    </source>
</evidence>
<reference evidence="5 20" key="7">
    <citation type="submission" date="2017-11" db="EMBL/GenBank/DDBJ databases">
        <title>Genome sequencing of Prevotella intermedia KCOM 2033.</title>
        <authorList>
            <person name="Kook J.-K."/>
            <person name="Park S.-N."/>
            <person name="Lim Y.K."/>
        </authorList>
    </citation>
    <scope>NUCLEOTIDE SEQUENCE [LARGE SCALE GENOMIC DNA]</scope>
    <source>
        <strain evidence="5 20">KCOM 2033</strain>
    </source>
</reference>
<evidence type="ECO:0000313" key="6">
    <source>
        <dbReference type="EMBL" id="BAU19171.1"/>
    </source>
</evidence>
<evidence type="ECO:0000313" key="8">
    <source>
        <dbReference type="EMBL" id="PIK16768.1"/>
    </source>
</evidence>
<gene>
    <name evidence="7" type="ORF">CLI71_02855</name>
    <name evidence="9" type="ORF">CTI16_11220</name>
    <name evidence="8" type="ORF">CTI16_12845</name>
    <name evidence="10" type="ORF">CTI18_12400</name>
    <name evidence="4" type="ORF">CTM46_11015</name>
    <name evidence="5" type="ORF">CTM50_03265</name>
    <name evidence="13" type="ORF">CTM53_08775</name>
    <name evidence="3" type="ORF">CTM62_12290</name>
    <name evidence="12" type="ORF">CUB97_10580</name>
    <name evidence="11" type="ORF">CUC04_10015</name>
    <name evidence="14" type="ORF">D2S45_04845</name>
    <name evidence="6" type="ORF">PIOMA14_II_0667</name>
</gene>
<dbReference type="Proteomes" id="UP000230742">
    <property type="component" value="Chromosome 2"/>
</dbReference>
<evidence type="ECO:0000313" key="25">
    <source>
        <dbReference type="Proteomes" id="UP000283868"/>
    </source>
</evidence>
<reference evidence="10 22" key="4">
    <citation type="submission" date="2017-11" db="EMBL/GenBank/DDBJ databases">
        <title>Genome sequencing of Prevotella intermedia KCOM 1653.</title>
        <authorList>
            <person name="Kook J.-K."/>
            <person name="Park S.-N."/>
            <person name="Lim Y.K."/>
        </authorList>
    </citation>
    <scope>NUCLEOTIDE SEQUENCE [LARGE SCALE GENOMIC DNA]</scope>
    <source>
        <strain evidence="10 22">KCOM 1653</strain>
    </source>
</reference>
<proteinExistence type="predicted"/>
<evidence type="ECO:0000313" key="23">
    <source>
        <dbReference type="Proteomes" id="UP000230500"/>
    </source>
</evidence>
<dbReference type="EMBL" id="QXEN01000005">
    <property type="protein sequence ID" value="RRF87647.1"/>
    <property type="molecule type" value="Genomic_DNA"/>
</dbReference>
<evidence type="ECO:0000313" key="14">
    <source>
        <dbReference type="EMBL" id="RRF87647.1"/>
    </source>
</evidence>